<evidence type="ECO:0000256" key="3">
    <source>
        <dbReference type="ARBA" id="ARBA00009184"/>
    </source>
</evidence>
<dbReference type="InterPro" id="IPR050582">
    <property type="entry name" value="HAD-like_SerB"/>
</dbReference>
<dbReference type="CDD" id="cd07500">
    <property type="entry name" value="HAD_PSP"/>
    <property type="match status" value="1"/>
</dbReference>
<evidence type="ECO:0000256" key="13">
    <source>
        <dbReference type="ARBA" id="ARBA00048523"/>
    </source>
</evidence>
<keyword evidence="15" id="KW-1185">Reference proteome</keyword>
<dbReference type="Proteomes" id="UP001166251">
    <property type="component" value="Unassembled WGS sequence"/>
</dbReference>
<dbReference type="SFLD" id="SFLDS00003">
    <property type="entry name" value="Haloacid_Dehalogenase"/>
    <property type="match status" value="1"/>
</dbReference>
<comment type="caution">
    <text evidence="14">The sequence shown here is derived from an EMBL/GenBank/DDBJ whole genome shotgun (WGS) entry which is preliminary data.</text>
</comment>
<dbReference type="NCBIfam" id="TIGR00338">
    <property type="entry name" value="serB"/>
    <property type="match status" value="1"/>
</dbReference>
<sequence length="280" mass="30006">MLSFADMADIYRCLNTQVVRTAWIPSLYQPNVMGALVLGLAEQPDAITELQTLADSKQWELNLLTQAPTITEPGLLLMDMDSTAIEIECIDEIAKLAGVGEQVAEVTELAMQGKLDFAESLRARVATLTDADESILNAVRTELPMSPGLPELVKKLADNNWRVAIASGGFTYFADYLKETLPLDAAVSNQLEIVDGKLTGKVLGDIIDAQRKASTLLELAEQFGIASSQTVAAGDGANDLVMMDAAAMGVAYHAKPVVAEQASTTIKFHGLEGVFYLLAS</sequence>
<proteinExistence type="inferred from homology"/>
<evidence type="ECO:0000256" key="10">
    <source>
        <dbReference type="ARBA" id="ARBA00023299"/>
    </source>
</evidence>
<dbReference type="Pfam" id="PF00702">
    <property type="entry name" value="Hydrolase"/>
    <property type="match status" value="1"/>
</dbReference>
<dbReference type="InterPro" id="IPR023214">
    <property type="entry name" value="HAD_sf"/>
</dbReference>
<comment type="catalytic activity">
    <reaction evidence="13">
        <text>O-phospho-D-serine + H2O = D-serine + phosphate</text>
        <dbReference type="Rhea" id="RHEA:24873"/>
        <dbReference type="ChEBI" id="CHEBI:15377"/>
        <dbReference type="ChEBI" id="CHEBI:35247"/>
        <dbReference type="ChEBI" id="CHEBI:43474"/>
        <dbReference type="ChEBI" id="CHEBI:58680"/>
        <dbReference type="EC" id="3.1.3.3"/>
    </reaction>
</comment>
<evidence type="ECO:0000313" key="15">
    <source>
        <dbReference type="Proteomes" id="UP001166251"/>
    </source>
</evidence>
<comment type="pathway">
    <text evidence="2">Amino-acid biosynthesis; L-serine biosynthesis; L-serine from 3-phospho-D-glycerate: step 3/3.</text>
</comment>
<evidence type="ECO:0000256" key="6">
    <source>
        <dbReference type="ARBA" id="ARBA00022605"/>
    </source>
</evidence>
<evidence type="ECO:0000256" key="1">
    <source>
        <dbReference type="ARBA" id="ARBA00001946"/>
    </source>
</evidence>
<keyword evidence="10" id="KW-0718">Serine biosynthesis</keyword>
<keyword evidence="6" id="KW-0028">Amino-acid biosynthesis</keyword>
<evidence type="ECO:0000256" key="9">
    <source>
        <dbReference type="ARBA" id="ARBA00022842"/>
    </source>
</evidence>
<name>A0ABS7EKE2_9GAMM</name>
<reference evidence="14" key="1">
    <citation type="submission" date="2021-07" db="EMBL/GenBank/DDBJ databases">
        <title>Neiella marina sp. nov., isolated from the intestinal content of sea cucumber Apostichopus japonicus.</title>
        <authorList>
            <person name="Bai X."/>
        </authorList>
    </citation>
    <scope>NUCLEOTIDE SEQUENCE</scope>
    <source>
        <strain evidence="14">126</strain>
    </source>
</reference>
<dbReference type="PANTHER" id="PTHR43344:SF2">
    <property type="entry name" value="PHOSPHOSERINE PHOSPHATASE"/>
    <property type="match status" value="1"/>
</dbReference>
<evidence type="ECO:0000313" key="14">
    <source>
        <dbReference type="EMBL" id="MBW8192695.1"/>
    </source>
</evidence>
<evidence type="ECO:0000256" key="12">
    <source>
        <dbReference type="ARBA" id="ARBA00048138"/>
    </source>
</evidence>
<evidence type="ECO:0000256" key="2">
    <source>
        <dbReference type="ARBA" id="ARBA00005135"/>
    </source>
</evidence>
<evidence type="ECO:0000256" key="8">
    <source>
        <dbReference type="ARBA" id="ARBA00022801"/>
    </source>
</evidence>
<evidence type="ECO:0000256" key="5">
    <source>
        <dbReference type="ARBA" id="ARBA00015196"/>
    </source>
</evidence>
<comment type="similarity">
    <text evidence="3">Belongs to the HAD-like hydrolase superfamily. SerB family.</text>
</comment>
<dbReference type="PANTHER" id="PTHR43344">
    <property type="entry name" value="PHOSPHOSERINE PHOSPHATASE"/>
    <property type="match status" value="1"/>
</dbReference>
<evidence type="ECO:0000256" key="7">
    <source>
        <dbReference type="ARBA" id="ARBA00022723"/>
    </source>
</evidence>
<dbReference type="EC" id="3.1.3.3" evidence="4"/>
<evidence type="ECO:0000256" key="4">
    <source>
        <dbReference type="ARBA" id="ARBA00012640"/>
    </source>
</evidence>
<keyword evidence="8 14" id="KW-0378">Hydrolase</keyword>
<comment type="cofactor">
    <cofactor evidence="1">
        <name>Mg(2+)</name>
        <dbReference type="ChEBI" id="CHEBI:18420"/>
    </cofactor>
</comment>
<dbReference type="InterPro" id="IPR036412">
    <property type="entry name" value="HAD-like_sf"/>
</dbReference>
<keyword evidence="9" id="KW-0460">Magnesium</keyword>
<dbReference type="NCBIfam" id="TIGR01488">
    <property type="entry name" value="HAD-SF-IB"/>
    <property type="match status" value="1"/>
</dbReference>
<keyword evidence="7" id="KW-0479">Metal-binding</keyword>
<dbReference type="SFLD" id="SFLDG01136">
    <property type="entry name" value="C1.6:_Phosphoserine_Phosphatas"/>
    <property type="match status" value="1"/>
</dbReference>
<dbReference type="Gene3D" id="3.40.50.1000">
    <property type="entry name" value="HAD superfamily/HAD-like"/>
    <property type="match status" value="1"/>
</dbReference>
<dbReference type="SFLD" id="SFLDG01137">
    <property type="entry name" value="C1.6.1:_Phosphoserine_Phosphat"/>
    <property type="match status" value="1"/>
</dbReference>
<protein>
    <recommendedName>
        <fullName evidence="5">Phosphoserine phosphatase</fullName>
        <ecNumber evidence="4">3.1.3.3</ecNumber>
    </recommendedName>
    <alternativeName>
        <fullName evidence="11">O-phosphoserine phosphohydrolase</fullName>
    </alternativeName>
</protein>
<dbReference type="SUPFAM" id="SSF56784">
    <property type="entry name" value="HAD-like"/>
    <property type="match status" value="1"/>
</dbReference>
<dbReference type="GO" id="GO:0016787">
    <property type="term" value="F:hydrolase activity"/>
    <property type="evidence" value="ECO:0007669"/>
    <property type="project" value="UniProtKB-KW"/>
</dbReference>
<dbReference type="SFLD" id="SFLDF00029">
    <property type="entry name" value="phosphoserine_phosphatase"/>
    <property type="match status" value="1"/>
</dbReference>
<dbReference type="EMBL" id="JAHZSS010000027">
    <property type="protein sequence ID" value="MBW8192695.1"/>
    <property type="molecule type" value="Genomic_DNA"/>
</dbReference>
<comment type="catalytic activity">
    <reaction evidence="12">
        <text>O-phospho-L-serine + H2O = L-serine + phosphate</text>
        <dbReference type="Rhea" id="RHEA:21208"/>
        <dbReference type="ChEBI" id="CHEBI:15377"/>
        <dbReference type="ChEBI" id="CHEBI:33384"/>
        <dbReference type="ChEBI" id="CHEBI:43474"/>
        <dbReference type="ChEBI" id="CHEBI:57524"/>
        <dbReference type="EC" id="3.1.3.3"/>
    </reaction>
</comment>
<dbReference type="InterPro" id="IPR004469">
    <property type="entry name" value="PSP"/>
</dbReference>
<accession>A0ABS7EKE2</accession>
<evidence type="ECO:0000256" key="11">
    <source>
        <dbReference type="ARBA" id="ARBA00031693"/>
    </source>
</evidence>
<organism evidence="14 15">
    <name type="scientific">Neiella holothuriorum</name>
    <dbReference type="NCBI Taxonomy" id="2870530"/>
    <lineage>
        <taxon>Bacteria</taxon>
        <taxon>Pseudomonadati</taxon>
        <taxon>Pseudomonadota</taxon>
        <taxon>Gammaproteobacteria</taxon>
        <taxon>Alteromonadales</taxon>
        <taxon>Echinimonadaceae</taxon>
        <taxon>Neiella</taxon>
    </lineage>
</organism>
<gene>
    <name evidence="14" type="primary">serB</name>
    <name evidence="14" type="ORF">K0504_16785</name>
</gene>